<dbReference type="AlphaFoldDB" id="A0A8J2YRR7"/>
<evidence type="ECO:0000313" key="3">
    <source>
        <dbReference type="Proteomes" id="UP000646365"/>
    </source>
</evidence>
<gene>
    <name evidence="2" type="ORF">GCM10011611_15390</name>
</gene>
<organism evidence="2 3">
    <name type="scientific">Aliidongia dinghuensis</name>
    <dbReference type="NCBI Taxonomy" id="1867774"/>
    <lineage>
        <taxon>Bacteria</taxon>
        <taxon>Pseudomonadati</taxon>
        <taxon>Pseudomonadota</taxon>
        <taxon>Alphaproteobacteria</taxon>
        <taxon>Rhodospirillales</taxon>
        <taxon>Dongiaceae</taxon>
        <taxon>Aliidongia</taxon>
    </lineage>
</organism>
<dbReference type="InterPro" id="IPR000073">
    <property type="entry name" value="AB_hydrolase_1"/>
</dbReference>
<dbReference type="Proteomes" id="UP000646365">
    <property type="component" value="Unassembled WGS sequence"/>
</dbReference>
<dbReference type="SUPFAM" id="SSF53474">
    <property type="entry name" value="alpha/beta-Hydrolases"/>
    <property type="match status" value="1"/>
</dbReference>
<dbReference type="Pfam" id="PF12697">
    <property type="entry name" value="Abhydrolase_6"/>
    <property type="match status" value="1"/>
</dbReference>
<dbReference type="RefSeq" id="WP_189044230.1">
    <property type="nucleotide sequence ID" value="NZ_BMJQ01000003.1"/>
</dbReference>
<dbReference type="InterPro" id="IPR017531">
    <property type="entry name" value="Hydrolase-1_PEP"/>
</dbReference>
<dbReference type="NCBIfam" id="TIGR03100">
    <property type="entry name" value="hydr1_PEP"/>
    <property type="match status" value="1"/>
</dbReference>
<keyword evidence="2" id="KW-0378">Hydrolase</keyword>
<evidence type="ECO:0000313" key="2">
    <source>
        <dbReference type="EMBL" id="GGF10734.1"/>
    </source>
</evidence>
<evidence type="ECO:0000259" key="1">
    <source>
        <dbReference type="Pfam" id="PF12697"/>
    </source>
</evidence>
<dbReference type="InterPro" id="IPR029058">
    <property type="entry name" value="AB_hydrolase_fold"/>
</dbReference>
<sequence length="291" mass="31372">MAGPVTSAWSEEAVTFFCAGDRLLGILTRPRAKAELGLVILPGGLQTRVGAHRQNVLLARALAEQGVATLRFDGRGMGDSEGAHPGFTALGPDIAAAVAALRATVPEVGPVVLYGLCDAATAIATGLPRVTADGAILVNPWIRSAETLAAAHIRSHYPRQVLSPSFWKKLMTGQINPWTKAREFLATLATSRQPSGDNSLADRLLAALSRTDCPMLLLLSDRDMTAAEFEGAVVARLPSPPPPHLTIARVEGADHTFSQAIWWQSALDHVRQWLARQPRDRAEPWHSRVRR</sequence>
<protein>
    <submittedName>
        <fullName evidence="2">Hydrolase 1, exosortase A system-associated</fullName>
    </submittedName>
</protein>
<dbReference type="Gene3D" id="3.40.50.1820">
    <property type="entry name" value="alpha/beta hydrolase"/>
    <property type="match status" value="1"/>
</dbReference>
<keyword evidence="3" id="KW-1185">Reference proteome</keyword>
<reference evidence="2" key="1">
    <citation type="journal article" date="2014" name="Int. J. Syst. Evol. Microbiol.">
        <title>Complete genome sequence of Corynebacterium casei LMG S-19264T (=DSM 44701T), isolated from a smear-ripened cheese.</title>
        <authorList>
            <consortium name="US DOE Joint Genome Institute (JGI-PGF)"/>
            <person name="Walter F."/>
            <person name="Albersmeier A."/>
            <person name="Kalinowski J."/>
            <person name="Ruckert C."/>
        </authorList>
    </citation>
    <scope>NUCLEOTIDE SEQUENCE</scope>
    <source>
        <strain evidence="2">CGMCC 1.15725</strain>
    </source>
</reference>
<comment type="caution">
    <text evidence="2">The sequence shown here is derived from an EMBL/GenBank/DDBJ whole genome shotgun (WGS) entry which is preliminary data.</text>
</comment>
<accession>A0A8J2YRR7</accession>
<dbReference type="EMBL" id="BMJQ01000003">
    <property type="protein sequence ID" value="GGF10734.1"/>
    <property type="molecule type" value="Genomic_DNA"/>
</dbReference>
<reference evidence="2" key="2">
    <citation type="submission" date="2020-09" db="EMBL/GenBank/DDBJ databases">
        <authorList>
            <person name="Sun Q."/>
            <person name="Zhou Y."/>
        </authorList>
    </citation>
    <scope>NUCLEOTIDE SEQUENCE</scope>
    <source>
        <strain evidence="2">CGMCC 1.15725</strain>
    </source>
</reference>
<dbReference type="GO" id="GO:0016787">
    <property type="term" value="F:hydrolase activity"/>
    <property type="evidence" value="ECO:0007669"/>
    <property type="project" value="UniProtKB-KW"/>
</dbReference>
<name>A0A8J2YRR7_9PROT</name>
<feature type="domain" description="AB hydrolase-1" evidence="1">
    <location>
        <begin position="39"/>
        <end position="257"/>
    </location>
</feature>
<proteinExistence type="predicted"/>